<protein>
    <recommendedName>
        <fullName evidence="3">RING-type E3 ubiquitin transferase</fullName>
        <ecNumber evidence="3">2.3.2.27</ecNumber>
    </recommendedName>
</protein>
<accession>A0A6A2ZSV8</accession>
<comment type="caution">
    <text evidence="13">The sequence shown here is derived from an EMBL/GenBank/DDBJ whole genome shotgun (WGS) entry which is preliminary data.</text>
</comment>
<dbReference type="PANTHER" id="PTHR45977">
    <property type="entry name" value="TARGET OF ERK KINASE MPK-1"/>
    <property type="match status" value="1"/>
</dbReference>
<dbReference type="GO" id="GO:0061630">
    <property type="term" value="F:ubiquitin protein ligase activity"/>
    <property type="evidence" value="ECO:0007669"/>
    <property type="project" value="UniProtKB-EC"/>
</dbReference>
<evidence type="ECO:0000256" key="11">
    <source>
        <dbReference type="ARBA" id="ARBA00023136"/>
    </source>
</evidence>
<keyword evidence="11 12" id="KW-0472">Membrane</keyword>
<dbReference type="GO" id="GO:0000325">
    <property type="term" value="C:plant-type vacuole"/>
    <property type="evidence" value="ECO:0007669"/>
    <property type="project" value="TreeGrafter"/>
</dbReference>
<evidence type="ECO:0000256" key="1">
    <source>
        <dbReference type="ARBA" id="ARBA00000900"/>
    </source>
</evidence>
<feature type="transmembrane region" description="Helical" evidence="12">
    <location>
        <begin position="63"/>
        <end position="83"/>
    </location>
</feature>
<dbReference type="GO" id="GO:0016020">
    <property type="term" value="C:membrane"/>
    <property type="evidence" value="ECO:0007669"/>
    <property type="project" value="UniProtKB-SubCell"/>
</dbReference>
<feature type="transmembrane region" description="Helical" evidence="12">
    <location>
        <begin position="30"/>
        <end position="51"/>
    </location>
</feature>
<evidence type="ECO:0000256" key="6">
    <source>
        <dbReference type="ARBA" id="ARBA00022723"/>
    </source>
</evidence>
<dbReference type="PANTHER" id="PTHR45977:SF28">
    <property type="entry name" value="OS02G0674700 PROTEIN"/>
    <property type="match status" value="1"/>
</dbReference>
<reference evidence="13" key="1">
    <citation type="submission" date="2019-09" db="EMBL/GenBank/DDBJ databases">
        <title>Draft genome information of white flower Hibiscus syriacus.</title>
        <authorList>
            <person name="Kim Y.-M."/>
        </authorList>
    </citation>
    <scope>NUCLEOTIDE SEQUENCE [LARGE SCALE GENOMIC DNA]</scope>
    <source>
        <strain evidence="13">YM2019G1</strain>
    </source>
</reference>
<dbReference type="AlphaFoldDB" id="A0A6A2ZSV8"/>
<evidence type="ECO:0000256" key="8">
    <source>
        <dbReference type="ARBA" id="ARBA00022786"/>
    </source>
</evidence>
<dbReference type="GO" id="GO:0006511">
    <property type="term" value="P:ubiquitin-dependent protein catabolic process"/>
    <property type="evidence" value="ECO:0007669"/>
    <property type="project" value="TreeGrafter"/>
</dbReference>
<organism evidence="13 14">
    <name type="scientific">Hibiscus syriacus</name>
    <name type="common">Rose of Sharon</name>
    <dbReference type="NCBI Taxonomy" id="106335"/>
    <lineage>
        <taxon>Eukaryota</taxon>
        <taxon>Viridiplantae</taxon>
        <taxon>Streptophyta</taxon>
        <taxon>Embryophyta</taxon>
        <taxon>Tracheophyta</taxon>
        <taxon>Spermatophyta</taxon>
        <taxon>Magnoliopsida</taxon>
        <taxon>eudicotyledons</taxon>
        <taxon>Gunneridae</taxon>
        <taxon>Pentapetalae</taxon>
        <taxon>rosids</taxon>
        <taxon>malvids</taxon>
        <taxon>Malvales</taxon>
        <taxon>Malvaceae</taxon>
        <taxon>Malvoideae</taxon>
        <taxon>Hibiscus</taxon>
    </lineage>
</organism>
<name>A0A6A2ZSV8_HIBSY</name>
<keyword evidence="5 12" id="KW-0812">Transmembrane</keyword>
<keyword evidence="4" id="KW-0808">Transferase</keyword>
<keyword evidence="7" id="KW-0863">Zinc-finger</keyword>
<gene>
    <name evidence="13" type="ORF">F3Y22_tig00110777pilonHSYRG00084</name>
</gene>
<comment type="catalytic activity">
    <reaction evidence="1">
        <text>S-ubiquitinyl-[E2 ubiquitin-conjugating enzyme]-L-cysteine + [acceptor protein]-L-lysine = [E2 ubiquitin-conjugating enzyme]-L-cysteine + N(6)-ubiquitinyl-[acceptor protein]-L-lysine.</text>
        <dbReference type="EC" id="2.3.2.27"/>
    </reaction>
</comment>
<dbReference type="EC" id="2.3.2.27" evidence="3"/>
<proteinExistence type="predicted"/>
<evidence type="ECO:0000256" key="7">
    <source>
        <dbReference type="ARBA" id="ARBA00022771"/>
    </source>
</evidence>
<evidence type="ECO:0000256" key="12">
    <source>
        <dbReference type="SAM" id="Phobius"/>
    </source>
</evidence>
<dbReference type="GO" id="GO:0008270">
    <property type="term" value="F:zinc ion binding"/>
    <property type="evidence" value="ECO:0007669"/>
    <property type="project" value="UniProtKB-KW"/>
</dbReference>
<sequence>MMREPSMLVRETAAEQLEERQSDWAYSKPVVVLDIIWNLAFVVVAFGVLVWSRDERPDIPLRLWIIGYPFQCFLHMVCFVWSISGGGGGRARSTAHLMQGGKGFEPWIEGEFRAVRVISPIGRGWWQVYNYLILRVTLVFDDLEKLMVVLDLLLIG</sequence>
<evidence type="ECO:0000256" key="4">
    <source>
        <dbReference type="ARBA" id="ARBA00022679"/>
    </source>
</evidence>
<dbReference type="Proteomes" id="UP000436088">
    <property type="component" value="Unassembled WGS sequence"/>
</dbReference>
<evidence type="ECO:0000313" key="13">
    <source>
        <dbReference type="EMBL" id="KAE8694606.1"/>
    </source>
</evidence>
<evidence type="ECO:0000313" key="14">
    <source>
        <dbReference type="Proteomes" id="UP000436088"/>
    </source>
</evidence>
<keyword evidence="14" id="KW-1185">Reference proteome</keyword>
<keyword evidence="8" id="KW-0833">Ubl conjugation pathway</keyword>
<keyword evidence="6" id="KW-0479">Metal-binding</keyword>
<evidence type="ECO:0000256" key="9">
    <source>
        <dbReference type="ARBA" id="ARBA00022833"/>
    </source>
</evidence>
<evidence type="ECO:0000256" key="5">
    <source>
        <dbReference type="ARBA" id="ARBA00022692"/>
    </source>
</evidence>
<keyword evidence="10 12" id="KW-1133">Transmembrane helix</keyword>
<evidence type="ECO:0000256" key="2">
    <source>
        <dbReference type="ARBA" id="ARBA00004141"/>
    </source>
</evidence>
<dbReference type="EMBL" id="VEPZ02001107">
    <property type="protein sequence ID" value="KAE8694606.1"/>
    <property type="molecule type" value="Genomic_DNA"/>
</dbReference>
<evidence type="ECO:0000256" key="3">
    <source>
        <dbReference type="ARBA" id="ARBA00012483"/>
    </source>
</evidence>
<evidence type="ECO:0000256" key="10">
    <source>
        <dbReference type="ARBA" id="ARBA00022989"/>
    </source>
</evidence>
<dbReference type="GO" id="GO:0016567">
    <property type="term" value="P:protein ubiquitination"/>
    <property type="evidence" value="ECO:0007669"/>
    <property type="project" value="TreeGrafter"/>
</dbReference>
<keyword evidence="9" id="KW-0862">Zinc</keyword>
<comment type="subcellular location">
    <subcellularLocation>
        <location evidence="2">Membrane</location>
        <topology evidence="2">Multi-pass membrane protein</topology>
    </subcellularLocation>
</comment>